<keyword evidence="3" id="KW-1185">Reference proteome</keyword>
<evidence type="ECO:0000313" key="3">
    <source>
        <dbReference type="Proteomes" id="UP001055439"/>
    </source>
</evidence>
<dbReference type="PANTHER" id="PTHR36790">
    <property type="entry name" value="MYELIN TRANSCRIPTION FACTOR"/>
    <property type="match status" value="1"/>
</dbReference>
<feature type="region of interest" description="Disordered" evidence="1">
    <location>
        <begin position="150"/>
        <end position="175"/>
    </location>
</feature>
<organism evidence="2 3">
    <name type="scientific">Musa troglodytarum</name>
    <name type="common">fe'i banana</name>
    <dbReference type="NCBI Taxonomy" id="320322"/>
    <lineage>
        <taxon>Eukaryota</taxon>
        <taxon>Viridiplantae</taxon>
        <taxon>Streptophyta</taxon>
        <taxon>Embryophyta</taxon>
        <taxon>Tracheophyta</taxon>
        <taxon>Spermatophyta</taxon>
        <taxon>Magnoliopsida</taxon>
        <taxon>Liliopsida</taxon>
        <taxon>Zingiberales</taxon>
        <taxon>Musaceae</taxon>
        <taxon>Musa</taxon>
    </lineage>
</organism>
<gene>
    <name evidence="2" type="ORF">MUK42_23319</name>
</gene>
<reference evidence="2" key="1">
    <citation type="submission" date="2022-05" db="EMBL/GenBank/DDBJ databases">
        <title>The Musa troglodytarum L. genome provides insights into the mechanism of non-climacteric behaviour and enrichment of carotenoids.</title>
        <authorList>
            <person name="Wang J."/>
        </authorList>
    </citation>
    <scope>NUCLEOTIDE SEQUENCE</scope>
    <source>
        <tissue evidence="2">Leaf</tissue>
    </source>
</reference>
<feature type="region of interest" description="Disordered" evidence="1">
    <location>
        <begin position="24"/>
        <end position="70"/>
    </location>
</feature>
<accession>A0A9E7KAL6</accession>
<sequence length="215" mass="24567">MDSSAAATPTPRRKPLQPRNFDLATTAGLHPKPKPIALRIPPSIRGSPGKENCSILPPEPEPEARPREASLAEELAAVRQSRERLRADREKTEEVLRDRDAVMQRWAVELEKRAEEQRNLELELRLLIKLQDLISCSMIPSSVLSLRHQEHQQSAEAQSQMTSPVRSLREKERQKSMEAQLQDRSNIFLIFECADTRNKRQSSELFPFFVSKAVI</sequence>
<dbReference type="PANTHER" id="PTHR36790:SF1">
    <property type="entry name" value="MYELIN TRANSCRIPTION FACTOR"/>
    <property type="match status" value="1"/>
</dbReference>
<dbReference type="OrthoDB" id="982181at2759"/>
<name>A0A9E7KAL6_9LILI</name>
<protein>
    <submittedName>
        <fullName evidence="2">Uncharacterized protein</fullName>
    </submittedName>
</protein>
<evidence type="ECO:0000256" key="1">
    <source>
        <dbReference type="SAM" id="MobiDB-lite"/>
    </source>
</evidence>
<dbReference type="EMBL" id="CP097508">
    <property type="protein sequence ID" value="URE10249.1"/>
    <property type="molecule type" value="Genomic_DNA"/>
</dbReference>
<evidence type="ECO:0000313" key="2">
    <source>
        <dbReference type="EMBL" id="URE10249.1"/>
    </source>
</evidence>
<dbReference type="AlphaFoldDB" id="A0A9E7KAL6"/>
<proteinExistence type="predicted"/>
<dbReference type="Proteomes" id="UP001055439">
    <property type="component" value="Chromosome 6"/>
</dbReference>